<evidence type="ECO:0000313" key="2">
    <source>
        <dbReference type="Proteomes" id="UP001152622"/>
    </source>
</evidence>
<keyword evidence="2" id="KW-1185">Reference proteome</keyword>
<dbReference type="Proteomes" id="UP001152622">
    <property type="component" value="Chromosome 9"/>
</dbReference>
<accession>A0A9Q1F3L5</accession>
<proteinExistence type="predicted"/>
<dbReference type="AlphaFoldDB" id="A0A9Q1F3L5"/>
<gene>
    <name evidence="1" type="ORF">SKAU_G00254560</name>
</gene>
<comment type="caution">
    <text evidence="1">The sequence shown here is derived from an EMBL/GenBank/DDBJ whole genome shotgun (WGS) entry which is preliminary data.</text>
</comment>
<organism evidence="1 2">
    <name type="scientific">Synaphobranchus kaupii</name>
    <name type="common">Kaup's arrowtooth eel</name>
    <dbReference type="NCBI Taxonomy" id="118154"/>
    <lineage>
        <taxon>Eukaryota</taxon>
        <taxon>Metazoa</taxon>
        <taxon>Chordata</taxon>
        <taxon>Craniata</taxon>
        <taxon>Vertebrata</taxon>
        <taxon>Euteleostomi</taxon>
        <taxon>Actinopterygii</taxon>
        <taxon>Neopterygii</taxon>
        <taxon>Teleostei</taxon>
        <taxon>Anguilliformes</taxon>
        <taxon>Synaphobranchidae</taxon>
        <taxon>Synaphobranchus</taxon>
    </lineage>
</organism>
<protein>
    <submittedName>
        <fullName evidence="1">Uncharacterized protein</fullName>
    </submittedName>
</protein>
<sequence length="71" mass="7961">HVWCERIRQCSSPAVRSSSGSHEDLNLQTHLEHREMPKTPGEASIETACGTLVQVSMETLWDYKIPPGTQL</sequence>
<name>A0A9Q1F3L5_SYNKA</name>
<evidence type="ECO:0000313" key="1">
    <source>
        <dbReference type="EMBL" id="KAJ8350326.1"/>
    </source>
</evidence>
<feature type="non-terminal residue" evidence="1">
    <location>
        <position position="1"/>
    </location>
</feature>
<dbReference type="EMBL" id="JAINUF010000009">
    <property type="protein sequence ID" value="KAJ8350326.1"/>
    <property type="molecule type" value="Genomic_DNA"/>
</dbReference>
<reference evidence="1" key="1">
    <citation type="journal article" date="2023" name="Science">
        <title>Genome structures resolve the early diversification of teleost fishes.</title>
        <authorList>
            <person name="Parey E."/>
            <person name="Louis A."/>
            <person name="Montfort J."/>
            <person name="Bouchez O."/>
            <person name="Roques C."/>
            <person name="Iampietro C."/>
            <person name="Lluch J."/>
            <person name="Castinel A."/>
            <person name="Donnadieu C."/>
            <person name="Desvignes T."/>
            <person name="Floi Bucao C."/>
            <person name="Jouanno E."/>
            <person name="Wen M."/>
            <person name="Mejri S."/>
            <person name="Dirks R."/>
            <person name="Jansen H."/>
            <person name="Henkel C."/>
            <person name="Chen W.J."/>
            <person name="Zahm M."/>
            <person name="Cabau C."/>
            <person name="Klopp C."/>
            <person name="Thompson A.W."/>
            <person name="Robinson-Rechavi M."/>
            <person name="Braasch I."/>
            <person name="Lecointre G."/>
            <person name="Bobe J."/>
            <person name="Postlethwait J.H."/>
            <person name="Berthelot C."/>
            <person name="Roest Crollius H."/>
            <person name="Guiguen Y."/>
        </authorList>
    </citation>
    <scope>NUCLEOTIDE SEQUENCE</scope>
    <source>
        <strain evidence="1">WJC10195</strain>
    </source>
</reference>